<evidence type="ECO:0000313" key="3">
    <source>
        <dbReference type="Proteomes" id="UP000306552"/>
    </source>
</evidence>
<keyword evidence="3" id="KW-1185">Reference proteome</keyword>
<organism evidence="2 3">
    <name type="scientific">Mesohalobacter halotolerans</name>
    <dbReference type="NCBI Taxonomy" id="1883405"/>
    <lineage>
        <taxon>Bacteria</taxon>
        <taxon>Pseudomonadati</taxon>
        <taxon>Bacteroidota</taxon>
        <taxon>Flavobacteriia</taxon>
        <taxon>Flavobacteriales</taxon>
        <taxon>Flavobacteriaceae</taxon>
        <taxon>Mesohalobacter</taxon>
    </lineage>
</organism>
<dbReference type="Pfam" id="PF08885">
    <property type="entry name" value="GSCFA"/>
    <property type="match status" value="1"/>
</dbReference>
<feature type="domain" description="GSCFA" evidence="1">
    <location>
        <begin position="21"/>
        <end position="256"/>
    </location>
</feature>
<dbReference type="OrthoDB" id="9807687at2"/>
<proteinExistence type="predicted"/>
<protein>
    <submittedName>
        <fullName evidence="2">GSCFA domain-containing protein</fullName>
    </submittedName>
</protein>
<sequence length="315" mass="36673">MDFRTELKLKPYDFTISLNDRLFFLGSCFAENLGSYFDEYKFKSTINPFGILYHPLAVKKSVEIALDKSFNPLESAFYFNGIWSHLDAHSKLSSPNKNDLIHAIQQAKVKTIDNIKNANVIFITLGTAWVYRYIENNQIVANCHKLPQQYFKKELLSLEETQKSLSDTANQILKVNPDVKIVFTLSPVRHLKDGFINNQVSKSTLHIGIQSIVKKIDQAFYFPSYELLLDDLRDYRFFKNDKVHPSDLALDYIWSKVIDTFFDDITKSTLIEVEKISKRLNHRFFDSESEAAQKFKQKTQKLIQELETKISLKLF</sequence>
<evidence type="ECO:0000259" key="1">
    <source>
        <dbReference type="Pfam" id="PF08885"/>
    </source>
</evidence>
<dbReference type="Proteomes" id="UP000306552">
    <property type="component" value="Unassembled WGS sequence"/>
</dbReference>
<evidence type="ECO:0000313" key="2">
    <source>
        <dbReference type="EMBL" id="TKS55735.1"/>
    </source>
</evidence>
<accession>A0A4V6XYA1</accession>
<name>A0A4V6XYA1_9FLAO</name>
<reference evidence="2 3" key="1">
    <citation type="submission" date="2019-04" db="EMBL/GenBank/DDBJ databases">
        <title>Psychroflexus halotolerans sp. nov., isolated from a marine solar saltern.</title>
        <authorList>
            <person name="Feng X."/>
        </authorList>
    </citation>
    <scope>NUCLEOTIDE SEQUENCE [LARGE SCALE GENOMIC DNA]</scope>
    <source>
        <strain evidence="2 3">WDS2C27</strain>
    </source>
</reference>
<dbReference type="GO" id="GO:0016788">
    <property type="term" value="F:hydrolase activity, acting on ester bonds"/>
    <property type="evidence" value="ECO:0007669"/>
    <property type="project" value="UniProtKB-ARBA"/>
</dbReference>
<comment type="caution">
    <text evidence="2">The sequence shown here is derived from an EMBL/GenBank/DDBJ whole genome shotgun (WGS) entry which is preliminary data.</text>
</comment>
<dbReference type="InterPro" id="IPR036514">
    <property type="entry name" value="SGNH_hydro_sf"/>
</dbReference>
<dbReference type="AlphaFoldDB" id="A0A4V6XYA1"/>
<dbReference type="SUPFAM" id="SSF52266">
    <property type="entry name" value="SGNH hydrolase"/>
    <property type="match status" value="1"/>
</dbReference>
<dbReference type="Gene3D" id="3.40.50.1110">
    <property type="entry name" value="SGNH hydrolase"/>
    <property type="match status" value="1"/>
</dbReference>
<gene>
    <name evidence="2" type="ORF">FCN74_10545</name>
</gene>
<dbReference type="EMBL" id="SWMU01000004">
    <property type="protein sequence ID" value="TKS55735.1"/>
    <property type="molecule type" value="Genomic_DNA"/>
</dbReference>
<dbReference type="RefSeq" id="WP_138932563.1">
    <property type="nucleotide sequence ID" value="NZ_SWMU01000004.1"/>
</dbReference>
<dbReference type="InterPro" id="IPR014982">
    <property type="entry name" value="GSCFA"/>
</dbReference>